<evidence type="ECO:0000313" key="3">
    <source>
        <dbReference type="EMBL" id="NBC72253.1"/>
    </source>
</evidence>
<dbReference type="RefSeq" id="WP_161703041.1">
    <property type="nucleotide sequence ID" value="NZ_JAAAMU010000017.1"/>
</dbReference>
<keyword evidence="2 3" id="KW-0808">Transferase</keyword>
<accession>A0A7X4YTJ8</accession>
<evidence type="ECO:0000256" key="1">
    <source>
        <dbReference type="ARBA" id="ARBA00022603"/>
    </source>
</evidence>
<dbReference type="PANTHER" id="PTHR12049">
    <property type="entry name" value="PROTEIN ARGININE METHYLTRANSFERASE NDUFAF7, MITOCHONDRIAL"/>
    <property type="match status" value="1"/>
</dbReference>
<dbReference type="InterPro" id="IPR038375">
    <property type="entry name" value="NDUFAF7_sf"/>
</dbReference>
<reference evidence="3 4" key="1">
    <citation type="submission" date="2020-01" db="EMBL/GenBank/DDBJ databases">
        <title>Paenibacillus soybeanensis sp. nov. isolated from the nodules of soybean (Glycine max(L.) Merr).</title>
        <authorList>
            <person name="Wang H."/>
        </authorList>
    </citation>
    <scope>NUCLEOTIDE SEQUENCE [LARGE SCALE GENOMIC DNA]</scope>
    <source>
        <strain evidence="3 4">DSM 23054</strain>
    </source>
</reference>
<dbReference type="AlphaFoldDB" id="A0A7X4YTJ8"/>
<dbReference type="Gene3D" id="3.40.50.12710">
    <property type="match status" value="1"/>
</dbReference>
<dbReference type="EMBL" id="JAAAMU010000017">
    <property type="protein sequence ID" value="NBC72253.1"/>
    <property type="molecule type" value="Genomic_DNA"/>
</dbReference>
<dbReference type="Pfam" id="PF02636">
    <property type="entry name" value="Methyltransf_28"/>
    <property type="match status" value="1"/>
</dbReference>
<dbReference type="Proteomes" id="UP000558113">
    <property type="component" value="Unassembled WGS sequence"/>
</dbReference>
<dbReference type="OrthoDB" id="9794208at2"/>
<dbReference type="GO" id="GO:0032259">
    <property type="term" value="P:methylation"/>
    <property type="evidence" value="ECO:0007669"/>
    <property type="project" value="UniProtKB-KW"/>
</dbReference>
<proteinExistence type="predicted"/>
<gene>
    <name evidence="3" type="ORF">GT003_24925</name>
</gene>
<organism evidence="3 4">
    <name type="scientific">Paenibacillus sacheonensis</name>
    <dbReference type="NCBI Taxonomy" id="742054"/>
    <lineage>
        <taxon>Bacteria</taxon>
        <taxon>Bacillati</taxon>
        <taxon>Bacillota</taxon>
        <taxon>Bacilli</taxon>
        <taxon>Bacillales</taxon>
        <taxon>Paenibacillaceae</taxon>
        <taxon>Paenibacillus</taxon>
    </lineage>
</organism>
<name>A0A7X4YTJ8_9BACL</name>
<dbReference type="GO" id="GO:0035243">
    <property type="term" value="F:protein-arginine omega-N symmetric methyltransferase activity"/>
    <property type="evidence" value="ECO:0007669"/>
    <property type="project" value="TreeGrafter"/>
</dbReference>
<dbReference type="PANTHER" id="PTHR12049:SF7">
    <property type="entry name" value="PROTEIN ARGININE METHYLTRANSFERASE NDUFAF7, MITOCHONDRIAL"/>
    <property type="match status" value="1"/>
</dbReference>
<sequence>MEAFNRLETAILETIARSERRGWPDEAVPAGEAWLPAITFHAYMAMCLYDEFDGYYKSGPVRIGKSGDFYTSSAIGSMMGSKLAGYVTKLAEAQDRPAVIMEWGAGTGALAVQMLSAWEQAAPPWLASAQYSLVDGNAVHLEEAKSRFVERGLGSAGEGISVSFMTPQEAEASLESGPEERFVVVLANELLDAMPVHRVVRKAGRLWELGVAAAAGEQEGQAFRYVYMPLSDERIAGVLNRDGIQLREGQITEVNLDAEQWIKSLGGRIRHGCLLLIDYGHDARELTASHRMHGTLLCYKDHIARDEPFQNPGDQDLTAHVNFTGCTAAGEDAGWKPRYYGTQKQFLLDEGLLSDLVRHDGADPFSEAARHNRSIRQLLLSDAMSETFKVLVLEKSEQRWTSK</sequence>
<dbReference type="SUPFAM" id="SSF53335">
    <property type="entry name" value="S-adenosyl-L-methionine-dependent methyltransferases"/>
    <property type="match status" value="1"/>
</dbReference>
<evidence type="ECO:0000313" key="4">
    <source>
        <dbReference type="Proteomes" id="UP000558113"/>
    </source>
</evidence>
<protein>
    <submittedName>
        <fullName evidence="3">SAM-dependent methyltransferase</fullName>
    </submittedName>
</protein>
<keyword evidence="1 3" id="KW-0489">Methyltransferase</keyword>
<comment type="caution">
    <text evidence="3">The sequence shown here is derived from an EMBL/GenBank/DDBJ whole genome shotgun (WGS) entry which is preliminary data.</text>
</comment>
<dbReference type="InterPro" id="IPR029063">
    <property type="entry name" value="SAM-dependent_MTases_sf"/>
</dbReference>
<keyword evidence="4" id="KW-1185">Reference proteome</keyword>
<dbReference type="InterPro" id="IPR003788">
    <property type="entry name" value="NDUFAF7"/>
</dbReference>
<evidence type="ECO:0000256" key="2">
    <source>
        <dbReference type="ARBA" id="ARBA00022679"/>
    </source>
</evidence>